<gene>
    <name evidence="1" type="ORF">SDC9_195797</name>
</gene>
<dbReference type="AlphaFoldDB" id="A0A645IBI0"/>
<accession>A0A645IBI0</accession>
<evidence type="ECO:0000313" key="1">
    <source>
        <dbReference type="EMBL" id="MPN48192.1"/>
    </source>
</evidence>
<dbReference type="EMBL" id="VSSQ01110279">
    <property type="protein sequence ID" value="MPN48192.1"/>
    <property type="molecule type" value="Genomic_DNA"/>
</dbReference>
<name>A0A645IBI0_9ZZZZ</name>
<proteinExistence type="predicted"/>
<reference evidence="1" key="1">
    <citation type="submission" date="2019-08" db="EMBL/GenBank/DDBJ databases">
        <authorList>
            <person name="Kucharzyk K."/>
            <person name="Murdoch R.W."/>
            <person name="Higgins S."/>
            <person name="Loffler F."/>
        </authorList>
    </citation>
    <scope>NUCLEOTIDE SEQUENCE</scope>
</reference>
<protein>
    <submittedName>
        <fullName evidence="1">Uncharacterized protein</fullName>
    </submittedName>
</protein>
<sequence length="125" mass="14084">MGGQCHLHHAFGSLVYLFQQFQVAQHMSGLRDECEAEAILIDQQNRPSEISCFQFKRDIGVRHGTGADHAFFHLAPQGLFQQLYGVFFDLDVLEVMRHPIAFASRIAVYTAVGAAAIEVHPVFRR</sequence>
<organism evidence="1">
    <name type="scientific">bioreactor metagenome</name>
    <dbReference type="NCBI Taxonomy" id="1076179"/>
    <lineage>
        <taxon>unclassified sequences</taxon>
        <taxon>metagenomes</taxon>
        <taxon>ecological metagenomes</taxon>
    </lineage>
</organism>
<comment type="caution">
    <text evidence="1">The sequence shown here is derived from an EMBL/GenBank/DDBJ whole genome shotgun (WGS) entry which is preliminary data.</text>
</comment>